<feature type="region of interest" description="Disordered" evidence="1">
    <location>
        <begin position="25"/>
        <end position="55"/>
    </location>
</feature>
<dbReference type="EMBL" id="MIGA01000070">
    <property type="protein sequence ID" value="OSY37156.1"/>
    <property type="molecule type" value="Genomic_DNA"/>
</dbReference>
<comment type="caution">
    <text evidence="2">The sequence shown here is derived from an EMBL/GenBank/DDBJ whole genome shotgun (WGS) entry which is preliminary data.</text>
</comment>
<feature type="compositionally biased region" description="Low complexity" evidence="1">
    <location>
        <begin position="44"/>
        <end position="55"/>
    </location>
</feature>
<name>A0ABX3XMF8_STRPT</name>
<feature type="region of interest" description="Disordered" evidence="1">
    <location>
        <begin position="194"/>
        <end position="213"/>
    </location>
</feature>
<keyword evidence="2" id="KW-0449">Lipoprotein</keyword>
<keyword evidence="3" id="KW-1185">Reference proteome</keyword>
<evidence type="ECO:0000256" key="1">
    <source>
        <dbReference type="SAM" id="MobiDB-lite"/>
    </source>
</evidence>
<organism evidence="2 3">
    <name type="scientific">Streptomyces platensis</name>
    <dbReference type="NCBI Taxonomy" id="58346"/>
    <lineage>
        <taxon>Bacteria</taxon>
        <taxon>Bacillati</taxon>
        <taxon>Actinomycetota</taxon>
        <taxon>Actinomycetes</taxon>
        <taxon>Kitasatosporales</taxon>
        <taxon>Streptomycetaceae</taxon>
        <taxon>Streptomyces</taxon>
    </lineage>
</organism>
<accession>A0ABX3XMF8</accession>
<evidence type="ECO:0000313" key="2">
    <source>
        <dbReference type="EMBL" id="OSY37156.1"/>
    </source>
</evidence>
<dbReference type="PROSITE" id="PS51257">
    <property type="entry name" value="PROKAR_LIPOPROTEIN"/>
    <property type="match status" value="1"/>
</dbReference>
<sequence>MTRGGAATAGVAAVGLLLAGCNPGGEGVRSEGSATSTPVPPKGPVSSSPSASSTADYKKVDAVQLLKDDPKVGAFVKKSLAKPCAADEYPVEVTYASLTGGKSPDVIVNVMTCADSVGIGSYVYRKHSGAKHGYDNVYTNEQPSVSAGVNKGELEVSKQTYDTGDKVCCPSGEDVMPYRWSGGRFVENHGYHTDYSKTTVDGATPDDGTGSEG</sequence>
<evidence type="ECO:0000313" key="3">
    <source>
        <dbReference type="Proteomes" id="UP000194225"/>
    </source>
</evidence>
<protein>
    <submittedName>
        <fullName evidence="2">Lipoprotein CseA</fullName>
    </submittedName>
</protein>
<proteinExistence type="predicted"/>
<gene>
    <name evidence="2" type="primary">cseA</name>
    <name evidence="2" type="ORF">BG653_06605</name>
</gene>
<dbReference type="Proteomes" id="UP000194225">
    <property type="component" value="Unassembled WGS sequence"/>
</dbReference>
<reference evidence="2 3" key="1">
    <citation type="submission" date="2016-09" db="EMBL/GenBank/DDBJ databases">
        <title>Streptomyces platensis DSM40041, a candidate organism with high potential of specific P450 cytochromes.</title>
        <authorList>
            <person name="Grumaz C."/>
            <person name="Vainshtein Y."/>
            <person name="Kirstahler P."/>
            <person name="Sohn K."/>
        </authorList>
    </citation>
    <scope>NUCLEOTIDE SEQUENCE [LARGE SCALE GENOMIC DNA]</scope>
    <source>
        <strain evidence="2 3">DSM 40041</strain>
    </source>
</reference>